<dbReference type="Gene3D" id="3.40.50.2000">
    <property type="entry name" value="Glycogen Phosphorylase B"/>
    <property type="match status" value="2"/>
</dbReference>
<dbReference type="KEGG" id="csv:101216808"/>
<dbReference type="CDD" id="cd03784">
    <property type="entry name" value="GT1_Gtf-like"/>
    <property type="match status" value="1"/>
</dbReference>
<dbReference type="AlphaFoldDB" id="A0A0A0LCG4"/>
<name>A0A0A0LCG4_CUCSA</name>
<dbReference type="InterPro" id="IPR002213">
    <property type="entry name" value="UDP_glucos_trans"/>
</dbReference>
<reference evidence="7 8" key="2">
    <citation type="journal article" date="2009" name="PLoS ONE">
        <title>An integrated genetic and cytogenetic map of the cucumber genome.</title>
        <authorList>
            <person name="Ren Y."/>
            <person name="Zhang Z."/>
            <person name="Liu J."/>
            <person name="Staub J.E."/>
            <person name="Han Y."/>
            <person name="Cheng Z."/>
            <person name="Li X."/>
            <person name="Lu J."/>
            <person name="Miao H."/>
            <person name="Kang H."/>
            <person name="Xie B."/>
            <person name="Gu X."/>
            <person name="Wang X."/>
            <person name="Du Y."/>
            <person name="Jin W."/>
            <person name="Huang S."/>
        </authorList>
    </citation>
    <scope>NUCLEOTIDE SEQUENCE [LARGE SCALE GENOMIC DNA]</scope>
    <source>
        <strain evidence="8">cv. 9930</strain>
    </source>
</reference>
<evidence type="ECO:0000313" key="7">
    <source>
        <dbReference type="EMBL" id="KGN58387.1"/>
    </source>
</evidence>
<dbReference type="GO" id="GO:0080044">
    <property type="term" value="F:quercetin 7-O-glucosyltransferase activity"/>
    <property type="evidence" value="ECO:0000318"/>
    <property type="project" value="GO_Central"/>
</dbReference>
<reference evidence="7 8" key="3">
    <citation type="journal article" date="2010" name="BMC Genomics">
        <title>Transcriptome sequencing and comparative analysis of cucumber flowers with different sex types.</title>
        <authorList>
            <person name="Guo S."/>
            <person name="Zheng Y."/>
            <person name="Joung J.G."/>
            <person name="Liu S."/>
            <person name="Zhang Z."/>
            <person name="Crasta O.R."/>
            <person name="Sobral B.W."/>
            <person name="Xu Y."/>
            <person name="Huang S."/>
            <person name="Fei Z."/>
        </authorList>
    </citation>
    <scope>NUCLEOTIDE SEQUENCE [LARGE SCALE GENOMIC DNA]</scope>
    <source>
        <strain evidence="8">cv. 9930</strain>
    </source>
</reference>
<dbReference type="PANTHER" id="PTHR11926">
    <property type="entry name" value="GLUCOSYL/GLUCURONOSYL TRANSFERASES"/>
    <property type="match status" value="1"/>
</dbReference>
<dbReference type="GO" id="GO:0005737">
    <property type="term" value="C:cytoplasm"/>
    <property type="evidence" value="ECO:0000318"/>
    <property type="project" value="GO_Central"/>
</dbReference>
<dbReference type="EC" id="2.4.1.-" evidence="6"/>
<dbReference type="FunFam" id="3.40.50.2000:FF:000019">
    <property type="entry name" value="Glycosyltransferase"/>
    <property type="match status" value="1"/>
</dbReference>
<reference evidence="7 8" key="4">
    <citation type="journal article" date="2011" name="BMC Genomics">
        <title>RNA-Seq improves annotation of protein-coding genes in the cucumber genome.</title>
        <authorList>
            <person name="Li Z."/>
            <person name="Zhang Z."/>
            <person name="Yan P."/>
            <person name="Huang S."/>
            <person name="Fei Z."/>
            <person name="Lin K."/>
        </authorList>
    </citation>
    <scope>NUCLEOTIDE SEQUENCE [LARGE SCALE GENOMIC DNA]</scope>
    <source>
        <strain evidence="8">cv. 9930</strain>
    </source>
</reference>
<dbReference type="Gramene" id="KGN58387">
    <property type="protein sequence ID" value="KGN58387"/>
    <property type="gene ID" value="Csa_3G635870"/>
</dbReference>
<evidence type="ECO:0000256" key="4">
    <source>
        <dbReference type="ARBA" id="ARBA00050692"/>
    </source>
</evidence>
<reference evidence="7 8" key="1">
    <citation type="journal article" date="2009" name="Nat. Genet.">
        <title>The genome of the cucumber, Cucumis sativus L.</title>
        <authorList>
            <person name="Huang S."/>
            <person name="Li R."/>
            <person name="Zhang Z."/>
            <person name="Li L."/>
            <person name="Gu X."/>
            <person name="Fan W."/>
            <person name="Lucas W.J."/>
            <person name="Wang X."/>
            <person name="Xie B."/>
            <person name="Ni P."/>
            <person name="Ren Y."/>
            <person name="Zhu H."/>
            <person name="Li J."/>
            <person name="Lin K."/>
            <person name="Jin W."/>
            <person name="Fei Z."/>
            <person name="Li G."/>
            <person name="Staub J."/>
            <person name="Kilian A."/>
            <person name="van der Vossen E.A."/>
            <person name="Wu Y."/>
            <person name="Guo J."/>
            <person name="He J."/>
            <person name="Jia Z."/>
            <person name="Ren Y."/>
            <person name="Tian G."/>
            <person name="Lu Y."/>
            <person name="Ruan J."/>
            <person name="Qian W."/>
            <person name="Wang M."/>
            <person name="Huang Q."/>
            <person name="Li B."/>
            <person name="Xuan Z."/>
            <person name="Cao J."/>
            <person name="Asan"/>
            <person name="Wu Z."/>
            <person name="Zhang J."/>
            <person name="Cai Q."/>
            <person name="Bai Y."/>
            <person name="Zhao B."/>
            <person name="Han Y."/>
            <person name="Li Y."/>
            <person name="Li X."/>
            <person name="Wang S."/>
            <person name="Shi Q."/>
            <person name="Liu S."/>
            <person name="Cho W.K."/>
            <person name="Kim J.Y."/>
            <person name="Xu Y."/>
            <person name="Heller-Uszynska K."/>
            <person name="Miao H."/>
            <person name="Cheng Z."/>
            <person name="Zhang S."/>
            <person name="Wu J."/>
            <person name="Yang Y."/>
            <person name="Kang H."/>
            <person name="Li M."/>
            <person name="Liang H."/>
            <person name="Ren X."/>
            <person name="Shi Z."/>
            <person name="Wen M."/>
            <person name="Jian M."/>
            <person name="Yang H."/>
            <person name="Zhang G."/>
            <person name="Yang Z."/>
            <person name="Chen R."/>
            <person name="Liu S."/>
            <person name="Li J."/>
            <person name="Ma L."/>
            <person name="Liu H."/>
            <person name="Zhou Y."/>
            <person name="Zhao J."/>
            <person name="Fang X."/>
            <person name="Li G."/>
            <person name="Fang L."/>
            <person name="Li Y."/>
            <person name="Liu D."/>
            <person name="Zheng H."/>
            <person name="Zhang Y."/>
            <person name="Qin N."/>
            <person name="Li Z."/>
            <person name="Yang G."/>
            <person name="Yang S."/>
            <person name="Bolund L."/>
            <person name="Kristiansen K."/>
            <person name="Zheng H."/>
            <person name="Li S."/>
            <person name="Zhang X."/>
            <person name="Yang H."/>
            <person name="Wang J."/>
            <person name="Sun R."/>
            <person name="Zhang B."/>
            <person name="Jiang S."/>
            <person name="Wang J."/>
            <person name="Du Y."/>
            <person name="Li S."/>
        </authorList>
    </citation>
    <scope>NUCLEOTIDE SEQUENCE [LARGE SCALE GENOMIC DNA]</scope>
    <source>
        <strain evidence="8">cv. 9930</strain>
    </source>
</reference>
<dbReference type="OMA" id="RRETIEW"/>
<dbReference type="GO" id="GO:0080043">
    <property type="term" value="F:quercetin 3-O-glucosyltransferase activity"/>
    <property type="evidence" value="ECO:0000318"/>
    <property type="project" value="GO_Central"/>
</dbReference>
<dbReference type="PROSITE" id="PS00375">
    <property type="entry name" value="UDPGT"/>
    <property type="match status" value="1"/>
</dbReference>
<comment type="similarity">
    <text evidence="2 5">Belongs to the UDP-glycosyltransferase family.</text>
</comment>
<dbReference type="SUPFAM" id="SSF53756">
    <property type="entry name" value="UDP-Glycosyltransferase/glycogen phosphorylase"/>
    <property type="match status" value="1"/>
</dbReference>
<evidence type="ECO:0000256" key="1">
    <source>
        <dbReference type="ARBA" id="ARBA00004721"/>
    </source>
</evidence>
<evidence type="ECO:0000256" key="2">
    <source>
        <dbReference type="ARBA" id="ARBA00009995"/>
    </source>
</evidence>
<organism evidence="7 8">
    <name type="scientific">Cucumis sativus</name>
    <name type="common">Cucumber</name>
    <dbReference type="NCBI Taxonomy" id="3659"/>
    <lineage>
        <taxon>Eukaryota</taxon>
        <taxon>Viridiplantae</taxon>
        <taxon>Streptophyta</taxon>
        <taxon>Embryophyta</taxon>
        <taxon>Tracheophyta</taxon>
        <taxon>Spermatophyta</taxon>
        <taxon>Magnoliopsida</taxon>
        <taxon>eudicotyledons</taxon>
        <taxon>Gunneridae</taxon>
        <taxon>Pentapetalae</taxon>
        <taxon>rosids</taxon>
        <taxon>fabids</taxon>
        <taxon>Cucurbitales</taxon>
        <taxon>Cucurbitaceae</taxon>
        <taxon>Benincaseae</taxon>
        <taxon>Cucumis</taxon>
    </lineage>
</organism>
<dbReference type="OrthoDB" id="5835829at2759"/>
<gene>
    <name evidence="7" type="ORF">Csa_3G635870</name>
</gene>
<keyword evidence="8" id="KW-1185">Reference proteome</keyword>
<dbReference type="Proteomes" id="UP000029981">
    <property type="component" value="Chromosome 3"/>
</dbReference>
<dbReference type="EMBL" id="CM002924">
    <property type="protein sequence ID" value="KGN58387.1"/>
    <property type="molecule type" value="Genomic_DNA"/>
</dbReference>
<dbReference type="Pfam" id="PF00201">
    <property type="entry name" value="UDPGT"/>
    <property type="match status" value="1"/>
</dbReference>
<keyword evidence="3 5" id="KW-0808">Transferase</keyword>
<evidence type="ECO:0000256" key="3">
    <source>
        <dbReference type="ARBA" id="ARBA00022679"/>
    </source>
</evidence>
<proteinExistence type="inferred from homology"/>
<protein>
    <recommendedName>
        <fullName evidence="6">Glycosyltransferase</fullName>
        <ecNumber evidence="6">2.4.1.-</ecNumber>
    </recommendedName>
</protein>
<comment type="pathway">
    <text evidence="1">Secondary metabolite biosynthesis; terpenoid biosynthesis.</text>
</comment>
<sequence length="468" mass="53049">MADGDSKMVDNGKRVHILVVTYPAQGHINPLLQFSKRLHHKGAAVTFVITKYLYNNSPAADNPPPFPVETFSDDHDDGGFLSAVSVPDYHQRLERVGSETVRDLIRRLEEGGRRIDAVMYDGFMPWVLEVAKEWGLKTAVYFTQMCGVNNIYFHIYKGEIKLPLGVEEEIRMGGMPALRAEEMPSFVKDVKSCPGFLATVVNQFRNIEEADWLLCNSFYEQEQQVLEWMEKEWRMKTVGPNIPSMYADRQIHDDREYGFNFFKPIDEACRKWLDNRQKASVVFVAFGSFSTLSIEQMEELAWGLAQTNCFFLWVVRDPEVAKVPIKFVEATMEKGLIVPWCLQLEVLSHESIGCFVTHSGWNSTLEALTIGVPMVAMPQWTDQTVNAKFVMDVWKTGLRAFPDPTGIVRRMTIANCILKIMDDNVGGKEIRKNAAKWGALARQAVNQGGSSDRNVDEFLTQLASGLNI</sequence>
<accession>A0A0A0LCG4</accession>
<dbReference type="PANTHER" id="PTHR11926:SF1540">
    <property type="entry name" value="GLYCOSYLTRANSFERASE"/>
    <property type="match status" value="1"/>
</dbReference>
<evidence type="ECO:0000256" key="6">
    <source>
        <dbReference type="RuleBase" id="RU362057"/>
    </source>
</evidence>
<evidence type="ECO:0000313" key="8">
    <source>
        <dbReference type="Proteomes" id="UP000029981"/>
    </source>
</evidence>
<evidence type="ECO:0000256" key="5">
    <source>
        <dbReference type="RuleBase" id="RU003718"/>
    </source>
</evidence>
<comment type="catalytic activity">
    <reaction evidence="4">
        <text>mogrol + UDP-alpha-D-glucose = mogroside IE + UDP + H(+)</text>
        <dbReference type="Rhea" id="RHEA:52044"/>
        <dbReference type="ChEBI" id="CHEBI:15378"/>
        <dbReference type="ChEBI" id="CHEBI:58223"/>
        <dbReference type="ChEBI" id="CHEBI:58885"/>
        <dbReference type="ChEBI" id="CHEBI:138974"/>
        <dbReference type="ChEBI" id="CHEBI:138975"/>
        <dbReference type="EC" id="2.4.1.350"/>
    </reaction>
    <physiologicalReaction direction="left-to-right" evidence="4">
        <dbReference type="Rhea" id="RHEA:52045"/>
    </physiologicalReaction>
</comment>
<dbReference type="InterPro" id="IPR035595">
    <property type="entry name" value="UDP_glycos_trans_CS"/>
</dbReference>
<dbReference type="eggNOG" id="KOG1192">
    <property type="taxonomic scope" value="Eukaryota"/>
</dbReference>
<keyword evidence="5" id="KW-0328">Glycosyltransferase</keyword>